<evidence type="ECO:0000313" key="2">
    <source>
        <dbReference type="EMBL" id="SDW14128.1"/>
    </source>
</evidence>
<keyword evidence="3" id="KW-1185">Reference proteome</keyword>
<dbReference type="RefSeq" id="WP_090118697.1">
    <property type="nucleotide sequence ID" value="NZ_FNNJ01000001.1"/>
</dbReference>
<evidence type="ECO:0000313" key="3">
    <source>
        <dbReference type="Proteomes" id="UP000199595"/>
    </source>
</evidence>
<dbReference type="EMBL" id="FNNJ01000001">
    <property type="protein sequence ID" value="SDW14128.1"/>
    <property type="molecule type" value="Genomic_DNA"/>
</dbReference>
<accession>A0A1H2R4K4</accession>
<name>A0A1H2R4K4_9FLAO</name>
<keyword evidence="1" id="KW-1133">Transmembrane helix</keyword>
<dbReference type="AlphaFoldDB" id="A0A1H2R4K4"/>
<dbReference type="OrthoDB" id="1145018at2"/>
<keyword evidence="1" id="KW-0472">Membrane</keyword>
<feature type="transmembrane region" description="Helical" evidence="1">
    <location>
        <begin position="29"/>
        <end position="51"/>
    </location>
</feature>
<dbReference type="STRING" id="762486.SAMN05444411_101145"/>
<reference evidence="2 3" key="1">
    <citation type="submission" date="2016-10" db="EMBL/GenBank/DDBJ databases">
        <authorList>
            <person name="de Groot N.N."/>
        </authorList>
    </citation>
    <scope>NUCLEOTIDE SEQUENCE [LARGE SCALE GENOMIC DNA]</scope>
    <source>
        <strain evidence="2 3">DSM 24956</strain>
    </source>
</reference>
<proteinExistence type="predicted"/>
<keyword evidence="1" id="KW-0812">Transmembrane</keyword>
<organism evidence="2 3">
    <name type="scientific">Lutibacter oricola</name>
    <dbReference type="NCBI Taxonomy" id="762486"/>
    <lineage>
        <taxon>Bacteria</taxon>
        <taxon>Pseudomonadati</taxon>
        <taxon>Bacteroidota</taxon>
        <taxon>Flavobacteriia</taxon>
        <taxon>Flavobacteriales</taxon>
        <taxon>Flavobacteriaceae</taxon>
        <taxon>Lutibacter</taxon>
    </lineage>
</organism>
<evidence type="ECO:0000256" key="1">
    <source>
        <dbReference type="SAM" id="Phobius"/>
    </source>
</evidence>
<protein>
    <submittedName>
        <fullName evidence="2">Uncharacterized protein</fullName>
    </submittedName>
</protein>
<dbReference type="Proteomes" id="UP000199595">
    <property type="component" value="Unassembled WGS sequence"/>
</dbReference>
<gene>
    <name evidence="2" type="ORF">SAMN05444411_101145</name>
</gene>
<sequence>MKYIITVILIAILGGLGYGFYVKSSGNPKADVVIGICVLAIAFIFMPLFIYHRYKNKNIEDFKFDNYRKDLEEHLEKEKKKDG</sequence>